<evidence type="ECO:0000256" key="5">
    <source>
        <dbReference type="SAM" id="SignalP"/>
    </source>
</evidence>
<evidence type="ECO:0000313" key="8">
    <source>
        <dbReference type="Proteomes" id="UP000298517"/>
    </source>
</evidence>
<dbReference type="EMBL" id="SNQI01000001">
    <property type="protein sequence ID" value="TEW76723.1"/>
    <property type="molecule type" value="Genomic_DNA"/>
</dbReference>
<dbReference type="SUPFAM" id="SSF52833">
    <property type="entry name" value="Thioredoxin-like"/>
    <property type="match status" value="1"/>
</dbReference>
<comment type="caution">
    <text evidence="7">The sequence shown here is derived from an EMBL/GenBank/DDBJ whole genome shotgun (WGS) entry which is preliminary data.</text>
</comment>
<evidence type="ECO:0000256" key="3">
    <source>
        <dbReference type="ARBA" id="ARBA00023157"/>
    </source>
</evidence>
<dbReference type="Gene3D" id="3.40.30.10">
    <property type="entry name" value="Glutaredoxin"/>
    <property type="match status" value="1"/>
</dbReference>
<dbReference type="GO" id="GO:0017004">
    <property type="term" value="P:cytochrome complex assembly"/>
    <property type="evidence" value="ECO:0007669"/>
    <property type="project" value="UniProtKB-KW"/>
</dbReference>
<proteinExistence type="predicted"/>
<feature type="signal peptide" evidence="5">
    <location>
        <begin position="1"/>
        <end position="21"/>
    </location>
</feature>
<name>A0A4Y8AW59_9FLAO</name>
<dbReference type="InterPro" id="IPR013766">
    <property type="entry name" value="Thioredoxin_domain"/>
</dbReference>
<dbReference type="CDD" id="cd02966">
    <property type="entry name" value="TlpA_like_family"/>
    <property type="match status" value="1"/>
</dbReference>
<feature type="chain" id="PRO_5021365610" evidence="5">
    <location>
        <begin position="22"/>
        <end position="383"/>
    </location>
</feature>
<dbReference type="InterPro" id="IPR050553">
    <property type="entry name" value="Thioredoxin_ResA/DsbE_sf"/>
</dbReference>
<dbReference type="RefSeq" id="WP_134246733.1">
    <property type="nucleotide sequence ID" value="NZ_SNQI01000001.1"/>
</dbReference>
<dbReference type="Pfam" id="PF14289">
    <property type="entry name" value="DUF4369"/>
    <property type="match status" value="1"/>
</dbReference>
<sequence length="383" mass="43657">MKIIKNSYLVLLLALAVTSCTPEKTSFTISGTIENTNNEEVSIVLFNNETKTDTIAISNLVDSSFQLTGNVEKPTKVLLFVGHTNIPMILENDTYNVVLNDTQKYVKGGNLNQIVYGYLQQTDYQNAKSDAKQTAEIVFKDIDWLDKEAVEFARAKNNEKTAITYKIQNKYMQTILEGDYSELAKIYTLSDNYDWKNYDADKRIELYKTYNEALSQSHPVANEMIQTLTDYKIIEEKKLSIAPGKPFKEVIAKDINNEEIALSETIKNNKYTLLEFWASWCGPCRGEFPHLKKAYKTYNSKGFEIYGLSLDDKEDRWLKALKEEDTPWINVVDFKHFKSDAAVAYFVQGIPASFLIANDGTIVASGDDIRGFALDEKLEELFK</sequence>
<evidence type="ECO:0000313" key="7">
    <source>
        <dbReference type="EMBL" id="TEW76723.1"/>
    </source>
</evidence>
<dbReference type="InterPro" id="IPR036249">
    <property type="entry name" value="Thioredoxin-like_sf"/>
</dbReference>
<evidence type="ECO:0000259" key="6">
    <source>
        <dbReference type="PROSITE" id="PS51352"/>
    </source>
</evidence>
<organism evidence="7 8">
    <name type="scientific">Gramella jeungdoensis</name>
    <dbReference type="NCBI Taxonomy" id="708091"/>
    <lineage>
        <taxon>Bacteria</taxon>
        <taxon>Pseudomonadati</taxon>
        <taxon>Bacteroidota</taxon>
        <taxon>Flavobacteriia</taxon>
        <taxon>Flavobacteriales</taxon>
        <taxon>Flavobacteriaceae</taxon>
        <taxon>Christiangramia</taxon>
    </lineage>
</organism>
<dbReference type="PROSITE" id="PS00194">
    <property type="entry name" value="THIOREDOXIN_1"/>
    <property type="match status" value="1"/>
</dbReference>
<keyword evidence="8" id="KW-1185">Reference proteome</keyword>
<keyword evidence="5" id="KW-0732">Signal</keyword>
<dbReference type="PROSITE" id="PS51352">
    <property type="entry name" value="THIOREDOXIN_2"/>
    <property type="match status" value="1"/>
</dbReference>
<dbReference type="GO" id="GO:0016209">
    <property type="term" value="F:antioxidant activity"/>
    <property type="evidence" value="ECO:0007669"/>
    <property type="project" value="InterPro"/>
</dbReference>
<reference evidence="7 8" key="1">
    <citation type="journal article" date="2011" name="J. Microbiol.">
        <title>Gramella jeungdoensis sp. nov., isolated from a solar saltern in Korea.</title>
        <authorList>
            <person name="Joung Y."/>
            <person name="Kim H."/>
            <person name="Jang T."/>
            <person name="Ahn T.S."/>
            <person name="Joh K."/>
        </authorList>
    </citation>
    <scope>NUCLEOTIDE SEQUENCE [LARGE SCALE GENOMIC DNA]</scope>
    <source>
        <strain evidence="7 8">KCTC 23123</strain>
    </source>
</reference>
<evidence type="ECO:0000256" key="2">
    <source>
        <dbReference type="ARBA" id="ARBA00022748"/>
    </source>
</evidence>
<feature type="domain" description="Thioredoxin" evidence="6">
    <location>
        <begin position="241"/>
        <end position="383"/>
    </location>
</feature>
<dbReference type="InterPro" id="IPR000866">
    <property type="entry name" value="AhpC/TSA"/>
</dbReference>
<dbReference type="Proteomes" id="UP000298517">
    <property type="component" value="Unassembled WGS sequence"/>
</dbReference>
<dbReference type="InterPro" id="IPR025380">
    <property type="entry name" value="DUF4369"/>
</dbReference>
<dbReference type="InterPro" id="IPR017937">
    <property type="entry name" value="Thioredoxin_CS"/>
</dbReference>
<comment type="subcellular location">
    <subcellularLocation>
        <location evidence="1">Cell envelope</location>
    </subcellularLocation>
</comment>
<dbReference type="PANTHER" id="PTHR42852">
    <property type="entry name" value="THIOL:DISULFIDE INTERCHANGE PROTEIN DSBE"/>
    <property type="match status" value="1"/>
</dbReference>
<dbReference type="PROSITE" id="PS51257">
    <property type="entry name" value="PROKAR_LIPOPROTEIN"/>
    <property type="match status" value="1"/>
</dbReference>
<accession>A0A4Y8AW59</accession>
<dbReference type="Pfam" id="PF00578">
    <property type="entry name" value="AhpC-TSA"/>
    <property type="match status" value="1"/>
</dbReference>
<dbReference type="PANTHER" id="PTHR42852:SF6">
    <property type="entry name" value="THIOL:DISULFIDE INTERCHANGE PROTEIN DSBE"/>
    <property type="match status" value="1"/>
</dbReference>
<evidence type="ECO:0000256" key="4">
    <source>
        <dbReference type="ARBA" id="ARBA00023284"/>
    </source>
</evidence>
<keyword evidence="4" id="KW-0676">Redox-active center</keyword>
<gene>
    <name evidence="7" type="ORF">E2488_02415</name>
</gene>
<dbReference type="GO" id="GO:0016491">
    <property type="term" value="F:oxidoreductase activity"/>
    <property type="evidence" value="ECO:0007669"/>
    <property type="project" value="InterPro"/>
</dbReference>
<dbReference type="GO" id="GO:0030313">
    <property type="term" value="C:cell envelope"/>
    <property type="evidence" value="ECO:0007669"/>
    <property type="project" value="UniProtKB-SubCell"/>
</dbReference>
<keyword evidence="2" id="KW-0201">Cytochrome c-type biogenesis</keyword>
<evidence type="ECO:0000256" key="1">
    <source>
        <dbReference type="ARBA" id="ARBA00004196"/>
    </source>
</evidence>
<keyword evidence="3" id="KW-1015">Disulfide bond</keyword>
<dbReference type="OrthoDB" id="6399635at2"/>
<dbReference type="AlphaFoldDB" id="A0A4Y8AW59"/>
<protein>
    <submittedName>
        <fullName evidence="7">AhpC/TSA family protein</fullName>
    </submittedName>
</protein>